<evidence type="ECO:0000313" key="8">
    <source>
        <dbReference type="EMBL" id="HIZ90414.1"/>
    </source>
</evidence>
<dbReference type="InterPro" id="IPR004839">
    <property type="entry name" value="Aminotransferase_I/II_large"/>
</dbReference>
<evidence type="ECO:0000256" key="4">
    <source>
        <dbReference type="ARBA" id="ARBA00022679"/>
    </source>
</evidence>
<proteinExistence type="inferred from homology"/>
<sequence length="434" mass="49521">MRADFATIGSGLTYEIRNIVEIANFMKSKGIEISWENIGDPVMKGEQVPEWIKDVLKEVIDNNMSFAYSPTKGVDSTREYLAAKRNALGGAQITKDDIIFFNGLGDAIARSYSVIRVDARIIMPEPTYSTHFMAEVAHASFPPNTYKMNPYNNWEPDLGELMRKVKSAQSIVGILIINPDNPTGYVYSKEKLEEIVKIAKEHNLFIVADEIYHNMIYNGQKTPYLSEVIGDVPAISMNSLSKEVPWPGARCAWIEVYNYGKDADFDRYIQAIFKQKQAEVCSTTMPQMAIPKLMEHPEYQKYLQSRVTHYEKLADIAYNVLKDVPYIVVNRSNGAFYLSVVFNEAVFNSRQHLEIENKEVADYVNRLLDNNSEHDKRFAYNLLGATGICIVPLTSFFTNLLGFRMTLLEKNIEKFERNVKTIAQKIVEYVESTK</sequence>
<dbReference type="AlphaFoldDB" id="A0A9D2GWE8"/>
<dbReference type="GO" id="GO:0004021">
    <property type="term" value="F:L-alanine:2-oxoglutarate aminotransferase activity"/>
    <property type="evidence" value="ECO:0007669"/>
    <property type="project" value="UniProtKB-EC"/>
</dbReference>
<dbReference type="PANTHER" id="PTHR43488">
    <property type="entry name" value="GLUTAMATE-PYRUVATE AMINOTRANSFERASE ALAA"/>
    <property type="match status" value="1"/>
</dbReference>
<dbReference type="InterPro" id="IPR015424">
    <property type="entry name" value="PyrdxlP-dep_Trfase"/>
</dbReference>
<dbReference type="EMBL" id="DXAQ01000160">
    <property type="protein sequence ID" value="HIZ90414.1"/>
    <property type="molecule type" value="Genomic_DNA"/>
</dbReference>
<dbReference type="CDD" id="cd00609">
    <property type="entry name" value="AAT_like"/>
    <property type="match status" value="1"/>
</dbReference>
<evidence type="ECO:0000256" key="1">
    <source>
        <dbReference type="ARBA" id="ARBA00001933"/>
    </source>
</evidence>
<dbReference type="NCBIfam" id="NF005334">
    <property type="entry name" value="PRK06855.1"/>
    <property type="match status" value="1"/>
</dbReference>
<evidence type="ECO:0000313" key="9">
    <source>
        <dbReference type="Proteomes" id="UP000824176"/>
    </source>
</evidence>
<comment type="similarity">
    <text evidence="2">Belongs to the class-I pyridoxal-phosphate-dependent aminotransferase family.</text>
</comment>
<dbReference type="SUPFAM" id="SSF53383">
    <property type="entry name" value="PLP-dependent transferases"/>
    <property type="match status" value="1"/>
</dbReference>
<comment type="caution">
    <text evidence="8">The sequence shown here is derived from an EMBL/GenBank/DDBJ whole genome shotgun (WGS) entry which is preliminary data.</text>
</comment>
<dbReference type="InterPro" id="IPR015422">
    <property type="entry name" value="PyrdxlP-dep_Trfase_small"/>
</dbReference>
<dbReference type="Proteomes" id="UP000824176">
    <property type="component" value="Unassembled WGS sequence"/>
</dbReference>
<dbReference type="GO" id="GO:0030170">
    <property type="term" value="F:pyridoxal phosphate binding"/>
    <property type="evidence" value="ECO:0007669"/>
    <property type="project" value="InterPro"/>
</dbReference>
<reference evidence="8" key="2">
    <citation type="submission" date="2021-04" db="EMBL/GenBank/DDBJ databases">
        <authorList>
            <person name="Gilroy R."/>
        </authorList>
    </citation>
    <scope>NUCLEOTIDE SEQUENCE</scope>
    <source>
        <strain evidence="8">ChiW4-1371</strain>
    </source>
</reference>
<evidence type="ECO:0000256" key="5">
    <source>
        <dbReference type="ARBA" id="ARBA00022898"/>
    </source>
</evidence>
<dbReference type="Gene3D" id="3.40.640.10">
    <property type="entry name" value="Type I PLP-dependent aspartate aminotransferase-like (Major domain)"/>
    <property type="match status" value="1"/>
</dbReference>
<dbReference type="EC" id="2.6.1.2" evidence="6"/>
<evidence type="ECO:0000256" key="3">
    <source>
        <dbReference type="ARBA" id="ARBA00022576"/>
    </source>
</evidence>
<evidence type="ECO:0000259" key="7">
    <source>
        <dbReference type="Pfam" id="PF00155"/>
    </source>
</evidence>
<keyword evidence="4 8" id="KW-0808">Transferase</keyword>
<accession>A0A9D2GWE8</accession>
<dbReference type="InterPro" id="IPR051926">
    <property type="entry name" value="Ala_Aminotransferase"/>
</dbReference>
<gene>
    <name evidence="8" type="ORF">H9804_10745</name>
</gene>
<protein>
    <recommendedName>
        <fullName evidence="6">alanine transaminase</fullName>
        <ecNumber evidence="6">2.6.1.2</ecNumber>
    </recommendedName>
</protein>
<keyword evidence="5" id="KW-0663">Pyridoxal phosphate</keyword>
<dbReference type="PANTHER" id="PTHR43488:SF2">
    <property type="entry name" value="GLUTAMATE-PYRUVATE AMINOTRANSFERASE ALAA"/>
    <property type="match status" value="1"/>
</dbReference>
<reference evidence="8" key="1">
    <citation type="journal article" date="2021" name="PeerJ">
        <title>Extensive microbial diversity within the chicken gut microbiome revealed by metagenomics and culture.</title>
        <authorList>
            <person name="Gilroy R."/>
            <person name="Ravi A."/>
            <person name="Getino M."/>
            <person name="Pursley I."/>
            <person name="Horton D.L."/>
            <person name="Alikhan N.F."/>
            <person name="Baker D."/>
            <person name="Gharbi K."/>
            <person name="Hall N."/>
            <person name="Watson M."/>
            <person name="Adriaenssens E.M."/>
            <person name="Foster-Nyarko E."/>
            <person name="Jarju S."/>
            <person name="Secka A."/>
            <person name="Antonio M."/>
            <person name="Oren A."/>
            <person name="Chaudhuri R.R."/>
            <person name="La Ragione R."/>
            <person name="Hildebrand F."/>
            <person name="Pallen M.J."/>
        </authorList>
    </citation>
    <scope>NUCLEOTIDE SEQUENCE</scope>
    <source>
        <strain evidence="8">ChiW4-1371</strain>
    </source>
</reference>
<organism evidence="8 9">
    <name type="scientific">Candidatus Mucispirillum faecigallinarum</name>
    <dbReference type="NCBI Taxonomy" id="2838699"/>
    <lineage>
        <taxon>Bacteria</taxon>
        <taxon>Pseudomonadati</taxon>
        <taxon>Deferribacterota</taxon>
        <taxon>Deferribacteres</taxon>
        <taxon>Deferribacterales</taxon>
        <taxon>Mucispirillaceae</taxon>
        <taxon>Mucispirillum</taxon>
    </lineage>
</organism>
<comment type="cofactor">
    <cofactor evidence="1">
        <name>pyridoxal 5'-phosphate</name>
        <dbReference type="ChEBI" id="CHEBI:597326"/>
    </cofactor>
</comment>
<name>A0A9D2GWE8_9BACT</name>
<dbReference type="Gene3D" id="3.90.1150.10">
    <property type="entry name" value="Aspartate Aminotransferase, domain 1"/>
    <property type="match status" value="1"/>
</dbReference>
<keyword evidence="3 8" id="KW-0032">Aminotransferase</keyword>
<dbReference type="Pfam" id="PF00155">
    <property type="entry name" value="Aminotran_1_2"/>
    <property type="match status" value="1"/>
</dbReference>
<evidence type="ECO:0000256" key="2">
    <source>
        <dbReference type="ARBA" id="ARBA00007441"/>
    </source>
</evidence>
<evidence type="ECO:0000256" key="6">
    <source>
        <dbReference type="ARBA" id="ARBA00026106"/>
    </source>
</evidence>
<feature type="domain" description="Aminotransferase class I/classII large" evidence="7">
    <location>
        <begin position="44"/>
        <end position="398"/>
    </location>
</feature>
<dbReference type="InterPro" id="IPR015421">
    <property type="entry name" value="PyrdxlP-dep_Trfase_major"/>
</dbReference>